<gene>
    <name evidence="12" type="ORF">SAMN04488554_0757</name>
</gene>
<evidence type="ECO:0000259" key="11">
    <source>
        <dbReference type="Pfam" id="PF07992"/>
    </source>
</evidence>
<dbReference type="GO" id="GO:0016491">
    <property type="term" value="F:oxidoreductase activity"/>
    <property type="evidence" value="ECO:0007669"/>
    <property type="project" value="UniProtKB-KW"/>
</dbReference>
<dbReference type="InterPro" id="IPR023753">
    <property type="entry name" value="FAD/NAD-binding_dom"/>
</dbReference>
<dbReference type="RefSeq" id="WP_089771753.1">
    <property type="nucleotide sequence ID" value="NZ_FNTX01000001.1"/>
</dbReference>
<reference evidence="13" key="1">
    <citation type="submission" date="2016-10" db="EMBL/GenBank/DDBJ databases">
        <authorList>
            <person name="Varghese N."/>
            <person name="Submissions S."/>
        </authorList>
    </citation>
    <scope>NUCLEOTIDE SEQUENCE [LARGE SCALE GENOMIC DNA]</scope>
    <source>
        <strain evidence="13">DSM 21368</strain>
    </source>
</reference>
<organism evidence="12 13">
    <name type="scientific">Ruania alba</name>
    <dbReference type="NCBI Taxonomy" id="648782"/>
    <lineage>
        <taxon>Bacteria</taxon>
        <taxon>Bacillati</taxon>
        <taxon>Actinomycetota</taxon>
        <taxon>Actinomycetes</taxon>
        <taxon>Micrococcales</taxon>
        <taxon>Ruaniaceae</taxon>
        <taxon>Ruania</taxon>
    </lineage>
</organism>
<dbReference type="PANTHER" id="PTHR43809">
    <property type="entry name" value="NITRITE REDUCTASE (NADH) LARGE SUBUNIT"/>
    <property type="match status" value="1"/>
</dbReference>
<dbReference type="OrthoDB" id="1145at2"/>
<dbReference type="InterPro" id="IPR052034">
    <property type="entry name" value="NasD-like"/>
</dbReference>
<evidence type="ECO:0000256" key="7">
    <source>
        <dbReference type="ARBA" id="ARBA00023002"/>
    </source>
</evidence>
<dbReference type="EMBL" id="FNTX01000001">
    <property type="protein sequence ID" value="SED81017.1"/>
    <property type="molecule type" value="Genomic_DNA"/>
</dbReference>
<dbReference type="Pfam" id="PF04324">
    <property type="entry name" value="Fer2_BFD"/>
    <property type="match status" value="1"/>
</dbReference>
<comment type="cofactor">
    <cofactor evidence="1">
        <name>siroheme</name>
        <dbReference type="ChEBI" id="CHEBI:60052"/>
    </cofactor>
</comment>
<evidence type="ECO:0000256" key="9">
    <source>
        <dbReference type="ARBA" id="ARBA00023014"/>
    </source>
</evidence>
<keyword evidence="5" id="KW-0349">Heme</keyword>
<evidence type="ECO:0000256" key="3">
    <source>
        <dbReference type="ARBA" id="ARBA00005096"/>
    </source>
</evidence>
<dbReference type="InterPro" id="IPR041854">
    <property type="entry name" value="BFD-like_2Fe2S-bd_dom_sf"/>
</dbReference>
<comment type="similarity">
    <text evidence="4">Belongs to the nitrite and sulfite reductase 4Fe-4S domain family.</text>
</comment>
<dbReference type="AlphaFoldDB" id="A0A1H5DQB0"/>
<dbReference type="Proteomes" id="UP000199220">
    <property type="component" value="Unassembled WGS sequence"/>
</dbReference>
<dbReference type="PANTHER" id="PTHR43809:SF1">
    <property type="entry name" value="NITRITE REDUCTASE (NADH) LARGE SUBUNIT"/>
    <property type="match status" value="1"/>
</dbReference>
<dbReference type="Gene3D" id="1.10.10.1100">
    <property type="entry name" value="BFD-like [2Fe-2S]-binding domain"/>
    <property type="match status" value="1"/>
</dbReference>
<dbReference type="STRING" id="648782.SAMN04488554_0757"/>
<dbReference type="GO" id="GO:0046872">
    <property type="term" value="F:metal ion binding"/>
    <property type="evidence" value="ECO:0007669"/>
    <property type="project" value="UniProtKB-KW"/>
</dbReference>
<dbReference type="GO" id="GO:0051536">
    <property type="term" value="F:iron-sulfur cluster binding"/>
    <property type="evidence" value="ECO:0007669"/>
    <property type="project" value="UniProtKB-KW"/>
</dbReference>
<feature type="domain" description="BFD-like [2Fe-2S]-binding" evidence="10">
    <location>
        <begin position="462"/>
        <end position="504"/>
    </location>
</feature>
<keyword evidence="9" id="KW-0411">Iron-sulfur</keyword>
<dbReference type="Pfam" id="PF07992">
    <property type="entry name" value="Pyr_redox_2"/>
    <property type="match status" value="1"/>
</dbReference>
<comment type="pathway">
    <text evidence="3">Nitrogen metabolism; nitrate reduction (assimilation).</text>
</comment>
<evidence type="ECO:0000256" key="6">
    <source>
        <dbReference type="ARBA" id="ARBA00022723"/>
    </source>
</evidence>
<evidence type="ECO:0000256" key="4">
    <source>
        <dbReference type="ARBA" id="ARBA00010429"/>
    </source>
</evidence>
<keyword evidence="7" id="KW-0560">Oxidoreductase</keyword>
<evidence type="ECO:0000256" key="2">
    <source>
        <dbReference type="ARBA" id="ARBA00001966"/>
    </source>
</evidence>
<evidence type="ECO:0000259" key="10">
    <source>
        <dbReference type="Pfam" id="PF04324"/>
    </source>
</evidence>
<dbReference type="InterPro" id="IPR007419">
    <property type="entry name" value="BFD-like_2Fe2S-bd_dom"/>
</dbReference>
<comment type="cofactor">
    <cofactor evidence="2">
        <name>[4Fe-4S] cluster</name>
        <dbReference type="ChEBI" id="CHEBI:49883"/>
    </cofactor>
</comment>
<evidence type="ECO:0000313" key="13">
    <source>
        <dbReference type="Proteomes" id="UP000199220"/>
    </source>
</evidence>
<name>A0A1H5DQB0_9MICO</name>
<keyword evidence="6" id="KW-0479">Metal-binding</keyword>
<evidence type="ECO:0000313" key="12">
    <source>
        <dbReference type="EMBL" id="SED81017.1"/>
    </source>
</evidence>
<evidence type="ECO:0000256" key="8">
    <source>
        <dbReference type="ARBA" id="ARBA00023004"/>
    </source>
</evidence>
<feature type="domain" description="FAD/NAD(P)-binding" evidence="11">
    <location>
        <begin position="6"/>
        <end position="289"/>
    </location>
</feature>
<protein>
    <submittedName>
        <fullName evidence="12">Assimilatory nitrate reductase (NADH) beta subunit</fullName>
    </submittedName>
</protein>
<dbReference type="SUPFAM" id="SSF51905">
    <property type="entry name" value="FAD/NAD(P)-binding domain"/>
    <property type="match status" value="2"/>
</dbReference>
<proteinExistence type="inferred from homology"/>
<keyword evidence="8" id="KW-0408">Iron</keyword>
<dbReference type="Gene3D" id="3.50.50.60">
    <property type="entry name" value="FAD/NAD(P)-binding domain"/>
    <property type="match status" value="2"/>
</dbReference>
<evidence type="ECO:0000256" key="5">
    <source>
        <dbReference type="ARBA" id="ARBA00022617"/>
    </source>
</evidence>
<dbReference type="InterPro" id="IPR036188">
    <property type="entry name" value="FAD/NAD-bd_sf"/>
</dbReference>
<dbReference type="PRINTS" id="PR00368">
    <property type="entry name" value="FADPNR"/>
</dbReference>
<evidence type="ECO:0000256" key="1">
    <source>
        <dbReference type="ARBA" id="ARBA00001929"/>
    </source>
</evidence>
<accession>A0A1H5DQB0</accession>
<keyword evidence="13" id="KW-1185">Reference proteome</keyword>
<sequence length="549" mass="56493">MNAPRRIVVVGHGMVGSRFADDLIARADPGSVTVQVLGAEEYEPYNRVLLSEVVAGRADLSSLTLPTTASEALQVRRGTTVRSIDLGARQVRIDGGRYPYDHLVLATGSAARVPVIDGLHPDLPAGVHALRTLDDAREIVAATANARRATVIGAGVLGLEAACGLIRRGLEVTVLHTGTGPMDRQLDPSAAAVVTGELRRLGARVITGARTTAVRTQGGHLTGVVARLGEGEEHVPTDLLVLACGTEPETRLARQAGLPVDRGVLVGPDLTSPADPRVHAIGDCAQPPEGGTGLIAQGWDQARRLAEILTGQEHLPPAAWPDGGERPSMALRLSLAVVSRPAPAPEPHQTPVPAAGTDVVRLKAAGLDVVTMGRSDDGSTPGARTVTLSDPDDGRHLAATVCEGVLVAATCVGAADVGADLVASYTRRLPVPADPAHLLLRPLTHAPAPAADPSRMPESTTVCTCNGVSKGDIVSAWGGGARTIEDIARTTRATTGCGGCTDAVCGLAQWLAECEPAASPAVSHGERADGEKAVTAAQRTAHTCEIAAE</sequence>